<name>A0A437ULA8_ENTAV</name>
<feature type="domain" description="Helix-turn-helix type 11" evidence="1">
    <location>
        <begin position="16"/>
        <end position="60"/>
    </location>
</feature>
<evidence type="ECO:0000259" key="1">
    <source>
        <dbReference type="Pfam" id="PF08279"/>
    </source>
</evidence>
<dbReference type="Pfam" id="PF08279">
    <property type="entry name" value="HTH_11"/>
    <property type="match status" value="1"/>
</dbReference>
<proteinExistence type="predicted"/>
<comment type="caution">
    <text evidence="2">The sequence shown here is derived from an EMBL/GenBank/DDBJ whole genome shotgun (WGS) entry which is preliminary data.</text>
</comment>
<accession>A0A437ULA8</accession>
<dbReference type="Proteomes" id="UP000288388">
    <property type="component" value="Unassembled WGS sequence"/>
</dbReference>
<dbReference type="InterPro" id="IPR013196">
    <property type="entry name" value="HTH_11"/>
</dbReference>
<dbReference type="InterPro" id="IPR036388">
    <property type="entry name" value="WH-like_DNA-bd_sf"/>
</dbReference>
<dbReference type="RefSeq" id="WP_127978561.1">
    <property type="nucleotide sequence ID" value="NZ_JAJCJG010000004.1"/>
</dbReference>
<dbReference type="AlphaFoldDB" id="A0A437ULA8"/>
<dbReference type="Gene3D" id="1.10.10.10">
    <property type="entry name" value="Winged helix-like DNA-binding domain superfamily/Winged helix DNA-binding domain"/>
    <property type="match status" value="1"/>
</dbReference>
<dbReference type="SUPFAM" id="SSF46785">
    <property type="entry name" value="Winged helix' DNA-binding domain"/>
    <property type="match status" value="1"/>
</dbReference>
<reference evidence="2 3" key="1">
    <citation type="submission" date="2018-12" db="EMBL/GenBank/DDBJ databases">
        <title>A novel vanA-carrying plasmid in a clinical isolate of Enterococcus avium.</title>
        <authorList>
            <person name="Bernasconi O.J."/>
            <person name="Luzzaro F."/>
            <person name="Endimiani A."/>
        </authorList>
    </citation>
    <scope>NUCLEOTIDE SEQUENCE [LARGE SCALE GENOMIC DNA]</scope>
    <source>
        <strain evidence="2 3">LC0559/18</strain>
    </source>
</reference>
<dbReference type="InterPro" id="IPR036390">
    <property type="entry name" value="WH_DNA-bd_sf"/>
</dbReference>
<protein>
    <submittedName>
        <fullName evidence="2">Helix-turn-helix domain-containing protein</fullName>
    </submittedName>
</protein>
<evidence type="ECO:0000313" key="3">
    <source>
        <dbReference type="Proteomes" id="UP000288388"/>
    </source>
</evidence>
<evidence type="ECO:0000313" key="2">
    <source>
        <dbReference type="EMBL" id="RVU94433.1"/>
    </source>
</evidence>
<sequence>MIWQFIIRKKTQGYLQLLELINKEQYTITEMAKQLKVSIRTAMRYSDELQQKGYVIKGKPWRINRQHHPNFLELHRKVLTEDPRFKLFKQFLWQQTSADTDYTKMRELNRQLIHLNLWVNRRAGRLLGDPGIILLLQLRYLRDFYYFEEGEVYQQIEQYYKEQPTPSVNQVLYPDKVLISRFIEKFDLQGNLTEFFFFDHLRYHFQSFTEFYHCHQQYQTDLYQEVRKASRIIEETIALEGELLRSTFNVKLFDLFFGLSQGLPILLFNLKWKQGPVPSSYDHLSREVKRQIPMLRNCQNEGLALALKIIVVASHQVALKTTPTLDSSLLIQERYQTVLLSD</sequence>
<gene>
    <name evidence="2" type="ORF">EK398_05990</name>
</gene>
<organism evidence="2 3">
    <name type="scientific">Enterococcus avium</name>
    <name type="common">Streptococcus avium</name>
    <dbReference type="NCBI Taxonomy" id="33945"/>
    <lineage>
        <taxon>Bacteria</taxon>
        <taxon>Bacillati</taxon>
        <taxon>Bacillota</taxon>
        <taxon>Bacilli</taxon>
        <taxon>Lactobacillales</taxon>
        <taxon>Enterococcaceae</taxon>
        <taxon>Enterococcus</taxon>
    </lineage>
</organism>
<dbReference type="EMBL" id="RYZS01000001">
    <property type="protein sequence ID" value="RVU94433.1"/>
    <property type="molecule type" value="Genomic_DNA"/>
</dbReference>